<dbReference type="InterPro" id="IPR004659">
    <property type="entry name" value="RNase_E/G"/>
</dbReference>
<evidence type="ECO:0000256" key="2">
    <source>
        <dbReference type="ARBA" id="ARBA00005522"/>
    </source>
</evidence>
<keyword evidence="12" id="KW-1185">Reference proteome</keyword>
<comment type="cofactor">
    <cofactor evidence="1">
        <name>Mg(2+)</name>
        <dbReference type="ChEBI" id="CHEBI:18420"/>
    </cofactor>
</comment>
<keyword evidence="7" id="KW-0460">Magnesium</keyword>
<dbReference type="GO" id="GO:0046872">
    <property type="term" value="F:metal ion binding"/>
    <property type="evidence" value="ECO:0007669"/>
    <property type="project" value="UniProtKB-KW"/>
</dbReference>
<dbReference type="GO" id="GO:0004540">
    <property type="term" value="F:RNA nuclease activity"/>
    <property type="evidence" value="ECO:0007669"/>
    <property type="project" value="InterPro"/>
</dbReference>
<dbReference type="GO" id="GO:0016787">
    <property type="term" value="F:hydrolase activity"/>
    <property type="evidence" value="ECO:0007669"/>
    <property type="project" value="UniProtKB-KW"/>
</dbReference>
<evidence type="ECO:0000256" key="1">
    <source>
        <dbReference type="ARBA" id="ARBA00001946"/>
    </source>
</evidence>
<accession>A0A803MAT1</accession>
<proteinExistence type="inferred from homology"/>
<dbReference type="Proteomes" id="UP000596660">
    <property type="component" value="Unplaced"/>
</dbReference>
<dbReference type="AlphaFoldDB" id="A0A803MAT1"/>
<dbReference type="PANTHER" id="PTHR30001:SF1">
    <property type="entry name" value="RIBONUCLEASE E_G-LIKE PROTEIN, CHLOROPLASTIC"/>
    <property type="match status" value="1"/>
</dbReference>
<evidence type="ECO:0000256" key="9">
    <source>
        <dbReference type="ARBA" id="ARBA00023436"/>
    </source>
</evidence>
<keyword evidence="5" id="KW-0255">Endonuclease</keyword>
<keyword evidence="4" id="KW-0479">Metal-binding</keyword>
<evidence type="ECO:0000256" key="4">
    <source>
        <dbReference type="ARBA" id="ARBA00022723"/>
    </source>
</evidence>
<dbReference type="Pfam" id="PF10150">
    <property type="entry name" value="RNase_E_G"/>
    <property type="match status" value="1"/>
</dbReference>
<keyword evidence="3" id="KW-0540">Nuclease</keyword>
<organism evidence="11 12">
    <name type="scientific">Chenopodium quinoa</name>
    <name type="common">Quinoa</name>
    <dbReference type="NCBI Taxonomy" id="63459"/>
    <lineage>
        <taxon>Eukaryota</taxon>
        <taxon>Viridiplantae</taxon>
        <taxon>Streptophyta</taxon>
        <taxon>Embryophyta</taxon>
        <taxon>Tracheophyta</taxon>
        <taxon>Spermatophyta</taxon>
        <taxon>Magnoliopsida</taxon>
        <taxon>eudicotyledons</taxon>
        <taxon>Gunneridae</taxon>
        <taxon>Pentapetalae</taxon>
        <taxon>Caryophyllales</taxon>
        <taxon>Chenopodiaceae</taxon>
        <taxon>Chenopodioideae</taxon>
        <taxon>Atripliceae</taxon>
        <taxon>Chenopodium</taxon>
    </lineage>
</organism>
<keyword evidence="6" id="KW-0378">Hydrolase</keyword>
<name>A0A803MAT1_CHEQI</name>
<comment type="similarity">
    <text evidence="2">Belongs to the RNase E/G family.</text>
</comment>
<dbReference type="PANTHER" id="PTHR30001">
    <property type="entry name" value="RIBONUCLEASE"/>
    <property type="match status" value="1"/>
</dbReference>
<comment type="function">
    <text evidence="9">Involved in intercistronic processing of primary transcripts from chloroplast operons. The endonucleolytic activity of the enzyme depends on the number of phosphates at the 5' end, is inhibited by structured RNA, and preferentially cleaves A/U-rich sequences.</text>
</comment>
<evidence type="ECO:0000256" key="3">
    <source>
        <dbReference type="ARBA" id="ARBA00022722"/>
    </source>
</evidence>
<evidence type="ECO:0000313" key="12">
    <source>
        <dbReference type="Proteomes" id="UP000596660"/>
    </source>
</evidence>
<evidence type="ECO:0000256" key="5">
    <source>
        <dbReference type="ARBA" id="ARBA00022759"/>
    </source>
</evidence>
<reference evidence="11" key="1">
    <citation type="journal article" date="2017" name="Nature">
        <title>The genome of Chenopodium quinoa.</title>
        <authorList>
            <person name="Jarvis D.E."/>
            <person name="Ho Y.S."/>
            <person name="Lightfoot D.J."/>
            <person name="Schmoeckel S.M."/>
            <person name="Li B."/>
            <person name="Borm T.J.A."/>
            <person name="Ohyanagi H."/>
            <person name="Mineta K."/>
            <person name="Michell C.T."/>
            <person name="Saber N."/>
            <person name="Kharbatia N.M."/>
            <person name="Rupper R.R."/>
            <person name="Sharp A.R."/>
            <person name="Dally N."/>
            <person name="Boughton B.A."/>
            <person name="Woo Y.H."/>
            <person name="Gao G."/>
            <person name="Schijlen E.G.W.M."/>
            <person name="Guo X."/>
            <person name="Momin A.A."/>
            <person name="Negrao S."/>
            <person name="Al-Babili S."/>
            <person name="Gehring C."/>
            <person name="Roessner U."/>
            <person name="Jung C."/>
            <person name="Murphy K."/>
            <person name="Arold S.T."/>
            <person name="Gojobori T."/>
            <person name="van der Linden C.G."/>
            <person name="van Loo E.N."/>
            <person name="Jellen E.N."/>
            <person name="Maughan P.J."/>
            <person name="Tester M."/>
        </authorList>
    </citation>
    <scope>NUCLEOTIDE SEQUENCE [LARGE SCALE GENOMIC DNA]</scope>
    <source>
        <strain evidence="11">cv. PI 614886</strain>
    </source>
</reference>
<dbReference type="GO" id="GO:0006364">
    <property type="term" value="P:rRNA processing"/>
    <property type="evidence" value="ECO:0007669"/>
    <property type="project" value="TreeGrafter"/>
</dbReference>
<dbReference type="Gramene" id="AUR62026198-RA">
    <property type="protein sequence ID" value="AUR62026198-RA:cds"/>
    <property type="gene ID" value="AUR62026198"/>
</dbReference>
<evidence type="ECO:0000259" key="10">
    <source>
        <dbReference type="Pfam" id="PF10150"/>
    </source>
</evidence>
<reference evidence="11" key="2">
    <citation type="submission" date="2021-03" db="UniProtKB">
        <authorList>
            <consortium name="EnsemblPlants"/>
        </authorList>
    </citation>
    <scope>IDENTIFICATION</scope>
</reference>
<protein>
    <recommendedName>
        <fullName evidence="10">RNA-binding protein AU-1/Ribonuclease E/G domain-containing protein</fullName>
    </recommendedName>
</protein>
<dbReference type="InterPro" id="IPR019307">
    <property type="entry name" value="RNA-bd_AU-1/RNase_E/G"/>
</dbReference>
<keyword evidence="8" id="KW-0694">RNA-binding</keyword>
<dbReference type="GO" id="GO:0003723">
    <property type="term" value="F:RNA binding"/>
    <property type="evidence" value="ECO:0007669"/>
    <property type="project" value="UniProtKB-KW"/>
</dbReference>
<evidence type="ECO:0000313" key="11">
    <source>
        <dbReference type="EnsemblPlants" id="AUR62026198-RA:cds"/>
    </source>
</evidence>
<dbReference type="GO" id="GO:0005737">
    <property type="term" value="C:cytoplasm"/>
    <property type="evidence" value="ECO:0007669"/>
    <property type="project" value="TreeGrafter"/>
</dbReference>
<evidence type="ECO:0000256" key="6">
    <source>
        <dbReference type="ARBA" id="ARBA00022801"/>
    </source>
</evidence>
<feature type="domain" description="RNA-binding protein AU-1/Ribonuclease E/G" evidence="10">
    <location>
        <begin position="298"/>
        <end position="420"/>
    </location>
</feature>
<sequence>MVCPVNCHYHCFIRDGRWTCYDAISRVKPRFPLSNNVHERLNGATLARLYKTWPNTHLHGSLIQEQHLPVQPSVTAFSKDQEDIVEYFDSDSIRENPFLEDLIVTNGTLKNFPNDHVTSQSSSNNFIYGETNVNLVAETPIIEEPTQDEACLQELQEQHHIISEKAAFWNREPSPFMFPLFDTSKENGVTCPSSSVLEKNLDISHFKQAFLEEEDELTDNDVEVEEFEGHLDGNRNHLKIQTDSQHSVVKKHRSTNDIHSAEEMWANVCKGTKILVKVVKEGLGKKRSDIAAYPKLRSGFWVLITRCKSIGVSKNISGVERTRLKVIAKSLQHPGFVVTIRTVAAGHSLRKDLEGLLATWRNIVEHAKSATLAADEGVEGVVPVILHQAMGQTLSVVQDYFNEKVKRMVVDSPRTYHETKIKKEELETGGRLNEIDASLHLGLSGREGGSWGKLTSGPRTWLLATVEAEAWPAMVAEGDLKR</sequence>
<dbReference type="EnsemblPlants" id="AUR62026198-RA">
    <property type="protein sequence ID" value="AUR62026198-RA:cds"/>
    <property type="gene ID" value="AUR62026198"/>
</dbReference>
<evidence type="ECO:0000256" key="7">
    <source>
        <dbReference type="ARBA" id="ARBA00022842"/>
    </source>
</evidence>
<dbReference type="GO" id="GO:0004519">
    <property type="term" value="F:endonuclease activity"/>
    <property type="evidence" value="ECO:0007669"/>
    <property type="project" value="UniProtKB-KW"/>
</dbReference>
<evidence type="ECO:0000256" key="8">
    <source>
        <dbReference type="ARBA" id="ARBA00022884"/>
    </source>
</evidence>